<dbReference type="EnsemblMetazoa" id="CLYHEMT024625.1">
    <property type="protein sequence ID" value="CLYHEMP024625.1"/>
    <property type="gene ID" value="CLYHEMG024625"/>
</dbReference>
<accession>A0A7M5XKW6</accession>
<evidence type="ECO:0000313" key="1">
    <source>
        <dbReference type="EnsemblMetazoa" id="CLYHEMP024625.1"/>
    </source>
</evidence>
<sequence>MPGKFIQTQKHKGSVGSAIYHRADQKCSIRINNNSYSSVVFVQCGTTSVLRTVSEPACVFKHTRQTTYFVNSAALIAYQSSTCPLSTTNSTNKNYVHILTSTF</sequence>
<name>A0A7M5XKW6_9CNID</name>
<keyword evidence="2" id="KW-1185">Reference proteome</keyword>
<organism evidence="1 2">
    <name type="scientific">Clytia hemisphaerica</name>
    <dbReference type="NCBI Taxonomy" id="252671"/>
    <lineage>
        <taxon>Eukaryota</taxon>
        <taxon>Metazoa</taxon>
        <taxon>Cnidaria</taxon>
        <taxon>Hydrozoa</taxon>
        <taxon>Hydroidolina</taxon>
        <taxon>Leptothecata</taxon>
        <taxon>Obeliida</taxon>
        <taxon>Clytiidae</taxon>
        <taxon>Clytia</taxon>
    </lineage>
</organism>
<protein>
    <submittedName>
        <fullName evidence="1">Uncharacterized protein</fullName>
    </submittedName>
</protein>
<proteinExistence type="predicted"/>
<reference evidence="1" key="1">
    <citation type="submission" date="2021-01" db="UniProtKB">
        <authorList>
            <consortium name="EnsemblMetazoa"/>
        </authorList>
    </citation>
    <scope>IDENTIFICATION</scope>
</reference>
<dbReference type="AlphaFoldDB" id="A0A7M5XKW6"/>
<dbReference type="Proteomes" id="UP000594262">
    <property type="component" value="Unplaced"/>
</dbReference>
<evidence type="ECO:0000313" key="2">
    <source>
        <dbReference type="Proteomes" id="UP000594262"/>
    </source>
</evidence>